<dbReference type="PANTHER" id="PTHR30203">
    <property type="entry name" value="OUTER MEMBRANE CATION EFFLUX PROTEIN"/>
    <property type="match status" value="1"/>
</dbReference>
<proteinExistence type="predicted"/>
<keyword evidence="1" id="KW-0175">Coiled coil</keyword>
<feature type="coiled-coil region" evidence="1">
    <location>
        <begin position="117"/>
        <end position="144"/>
    </location>
</feature>
<feature type="chain" id="PRO_5002624845" evidence="2">
    <location>
        <begin position="30"/>
        <end position="424"/>
    </location>
</feature>
<organism evidence="3">
    <name type="scientific">uncultured bacterium pES01019D12</name>
    <dbReference type="NCBI Taxonomy" id="355333"/>
    <lineage>
        <taxon>Bacteria</taxon>
        <taxon>environmental samples</taxon>
    </lineage>
</organism>
<name>A0EJK0_9BACT</name>
<evidence type="ECO:0000313" key="3">
    <source>
        <dbReference type="EMBL" id="ABB79936.1"/>
    </source>
</evidence>
<sequence>MYQTIAEQAFYRLLATTLLFLAGAGSACADSLSINEAEQLALKDDYTLRAINARSLSMAELSVATEKLPDPKLKLGFANLPTDSFNLGREPMTQTIVGVQQRFPRGQTRALSSNRLLESAARSNAQAQDRMQKIKLEVRQEYARIYLHQERQRILKRSKIVFADLTEITRDYYATGRAQQQDVVQSQLEMSKVEERLSRIQQQEEEARARLAEKVGAAAYLELDPLWPVIAEPLAASRIIENLNDHPRLRAWQHEIAKSRTSEEIARQAYKPGFAVDLAYGGRGGQNTDGSDRTDFLSVFVTMDVPLFTKNRQDRVLASSIAETSATQFARDDIYRSMKAGIAEGSASLARQRERLALYRDNLLPQASFNAEASFEAYQDAVDDLTTLMRARIGEYELKLDHASLRADEIITRARLLYLQGESS</sequence>
<dbReference type="GO" id="GO:0015562">
    <property type="term" value="F:efflux transmembrane transporter activity"/>
    <property type="evidence" value="ECO:0007669"/>
    <property type="project" value="InterPro"/>
</dbReference>
<feature type="signal peptide" evidence="2">
    <location>
        <begin position="1"/>
        <end position="29"/>
    </location>
</feature>
<dbReference type="EMBL" id="DQ229155">
    <property type="protein sequence ID" value="ABB79936.1"/>
    <property type="molecule type" value="Genomic_DNA"/>
</dbReference>
<feature type="coiled-coil region" evidence="1">
    <location>
        <begin position="183"/>
        <end position="210"/>
    </location>
</feature>
<dbReference type="Gene3D" id="1.20.1600.10">
    <property type="entry name" value="Outer membrane efflux proteins (OEP)"/>
    <property type="match status" value="1"/>
</dbReference>
<dbReference type="PANTHER" id="PTHR30203:SF24">
    <property type="entry name" value="BLR4935 PROTEIN"/>
    <property type="match status" value="1"/>
</dbReference>
<accession>A0EJK0</accession>
<dbReference type="InterPro" id="IPR010131">
    <property type="entry name" value="MdtP/NodT-like"/>
</dbReference>
<reference evidence="3" key="1">
    <citation type="journal article" date="2009" name="Appl. Microbiol. Biotechnol.">
        <title>Cloning and characterization of a new cold-active lipase from a deep-sea sediment metagenome.</title>
        <authorList>
            <person name="Jeon J.H."/>
            <person name="Kim J.T."/>
            <person name="Kim Y.J."/>
            <person name="Kim H.K."/>
            <person name="Lee H.S."/>
            <person name="Kang S.G."/>
            <person name="Kim S.J."/>
            <person name="Lee J.H."/>
        </authorList>
    </citation>
    <scope>NUCLEOTIDE SEQUENCE</scope>
</reference>
<protein>
    <submittedName>
        <fullName evidence="3">Outer membrane efflux protein</fullName>
    </submittedName>
</protein>
<dbReference type="AlphaFoldDB" id="A0EJK0"/>
<dbReference type="SUPFAM" id="SSF56954">
    <property type="entry name" value="Outer membrane efflux proteins (OEP)"/>
    <property type="match status" value="1"/>
</dbReference>
<keyword evidence="2" id="KW-0732">Signal</keyword>
<evidence type="ECO:0000256" key="1">
    <source>
        <dbReference type="SAM" id="Coils"/>
    </source>
</evidence>
<evidence type="ECO:0000256" key="2">
    <source>
        <dbReference type="SAM" id="SignalP"/>
    </source>
</evidence>